<evidence type="ECO:0000256" key="6">
    <source>
        <dbReference type="SAM" id="MobiDB-lite"/>
    </source>
</evidence>
<feature type="domain" description="NAC" evidence="7">
    <location>
        <begin position="4"/>
        <end position="152"/>
    </location>
</feature>
<dbReference type="PANTHER" id="PTHR31989">
    <property type="entry name" value="NAC DOMAIN-CONTAINING PROTEIN 82-RELATED"/>
    <property type="match status" value="1"/>
</dbReference>
<dbReference type="GO" id="GO:0005634">
    <property type="term" value="C:nucleus"/>
    <property type="evidence" value="ECO:0007669"/>
    <property type="project" value="UniProtKB-SubCell"/>
</dbReference>
<accession>A0A9R1SAJ9</accession>
<proteinExistence type="predicted"/>
<evidence type="ECO:0000256" key="3">
    <source>
        <dbReference type="ARBA" id="ARBA00023125"/>
    </source>
</evidence>
<evidence type="ECO:0000256" key="1">
    <source>
        <dbReference type="ARBA" id="ARBA00004123"/>
    </source>
</evidence>
<feature type="region of interest" description="Disordered" evidence="6">
    <location>
        <begin position="355"/>
        <end position="376"/>
    </location>
</feature>
<dbReference type="GO" id="GO:0003677">
    <property type="term" value="F:DNA binding"/>
    <property type="evidence" value="ECO:0007669"/>
    <property type="project" value="UniProtKB-KW"/>
</dbReference>
<protein>
    <recommendedName>
        <fullName evidence="7">NAC domain-containing protein</fullName>
    </recommendedName>
</protein>
<keyword evidence="3" id="KW-0238">DNA-binding</keyword>
<gene>
    <name evidence="8" type="ORF">TRITD_3Bv1G279820</name>
</gene>
<feature type="region of interest" description="Disordered" evidence="6">
    <location>
        <begin position="159"/>
        <end position="186"/>
    </location>
</feature>
<keyword evidence="4" id="KW-0804">Transcription</keyword>
<keyword evidence="9" id="KW-1185">Reference proteome</keyword>
<dbReference type="Gramene" id="TRITD3Bv1G279820.1">
    <property type="protein sequence ID" value="TRITD3Bv1G279820.1"/>
    <property type="gene ID" value="TRITD3Bv1G279820"/>
</dbReference>
<evidence type="ECO:0000313" key="8">
    <source>
        <dbReference type="EMBL" id="VAH86497.1"/>
    </source>
</evidence>
<dbReference type="Pfam" id="PF02365">
    <property type="entry name" value="NAM"/>
    <property type="match status" value="1"/>
</dbReference>
<evidence type="ECO:0000256" key="2">
    <source>
        <dbReference type="ARBA" id="ARBA00023015"/>
    </source>
</evidence>
<dbReference type="InterPro" id="IPR036093">
    <property type="entry name" value="NAC_dom_sf"/>
</dbReference>
<dbReference type="PROSITE" id="PS51005">
    <property type="entry name" value="NAC"/>
    <property type="match status" value="1"/>
</dbReference>
<organism evidence="8 9">
    <name type="scientific">Triticum turgidum subsp. durum</name>
    <name type="common">Durum wheat</name>
    <name type="synonym">Triticum durum</name>
    <dbReference type="NCBI Taxonomy" id="4567"/>
    <lineage>
        <taxon>Eukaryota</taxon>
        <taxon>Viridiplantae</taxon>
        <taxon>Streptophyta</taxon>
        <taxon>Embryophyta</taxon>
        <taxon>Tracheophyta</taxon>
        <taxon>Spermatophyta</taxon>
        <taxon>Magnoliopsida</taxon>
        <taxon>Liliopsida</taxon>
        <taxon>Poales</taxon>
        <taxon>Poaceae</taxon>
        <taxon>BOP clade</taxon>
        <taxon>Pooideae</taxon>
        <taxon>Triticodae</taxon>
        <taxon>Triticeae</taxon>
        <taxon>Triticinae</taxon>
        <taxon>Triticum</taxon>
    </lineage>
</organism>
<keyword evidence="2" id="KW-0805">Transcription regulation</keyword>
<keyword evidence="5" id="KW-0539">Nucleus</keyword>
<dbReference type="Gene3D" id="2.170.150.80">
    <property type="entry name" value="NAC domain"/>
    <property type="match status" value="1"/>
</dbReference>
<dbReference type="GO" id="GO:0006355">
    <property type="term" value="P:regulation of DNA-templated transcription"/>
    <property type="evidence" value="ECO:0007669"/>
    <property type="project" value="InterPro"/>
</dbReference>
<dbReference type="InterPro" id="IPR003441">
    <property type="entry name" value="NAC-dom"/>
</dbReference>
<evidence type="ECO:0000256" key="4">
    <source>
        <dbReference type="ARBA" id="ARBA00023163"/>
    </source>
</evidence>
<comment type="subcellular location">
    <subcellularLocation>
        <location evidence="1">Nucleus</location>
    </subcellularLocation>
</comment>
<reference evidence="8 9" key="1">
    <citation type="submission" date="2017-09" db="EMBL/GenBank/DDBJ databases">
        <authorList>
            <consortium name="International Durum Wheat Genome Sequencing Consortium (IDWGSC)"/>
            <person name="Milanesi L."/>
        </authorList>
    </citation>
    <scope>NUCLEOTIDE SEQUENCE [LARGE SCALE GENOMIC DNA]</scope>
    <source>
        <strain evidence="9">cv. Svevo</strain>
    </source>
</reference>
<dbReference type="EMBL" id="LT934116">
    <property type="protein sequence ID" value="VAH86497.1"/>
    <property type="molecule type" value="Genomic_DNA"/>
</dbReference>
<evidence type="ECO:0000259" key="7">
    <source>
        <dbReference type="PROSITE" id="PS51005"/>
    </source>
</evidence>
<name>A0A9R1SAJ9_TRITD</name>
<evidence type="ECO:0000256" key="5">
    <source>
        <dbReference type="ARBA" id="ARBA00023242"/>
    </source>
</evidence>
<evidence type="ECO:0000313" key="9">
    <source>
        <dbReference type="Proteomes" id="UP000324705"/>
    </source>
</evidence>
<dbReference type="AlphaFoldDB" id="A0A9R1SAJ9"/>
<dbReference type="Proteomes" id="UP000324705">
    <property type="component" value="Chromosome 3B"/>
</dbReference>
<dbReference type="OMA" id="WEILAMK"/>
<dbReference type="SUPFAM" id="SSF101941">
    <property type="entry name" value="NAC domain"/>
    <property type="match status" value="1"/>
</dbReference>
<sequence length="459" mass="51397">MNHAPPGFRFTPTREELIRYYLDPWVADPGKTPVAESQGIICVADIYGEDPAALTSRHRRFGHDDGNWYFLCISRWKGNRAGGRTSRTVRGGGTWHGYGKRVAVPEAGYRQAFEYLDARGRKTAWLMEEFGTVLPAATCADGVRVLCRVHQTTRTVADDDVEERGESSKAARSSKRRRRIAADAKDEQKPLEMLAMEDKSEPLENVLAKDEADSWEILAMKDKAEPWEMITMDEPSPLQMLTNNLTCPQEMLTNNLTLPQEILTNNLPWPLEMLTSSLPWPLEMLTNNLTLPLEMLSKNLTLPLEMLTNNLALPLETLTKNLPEPAETVTKNLPSPLEILGKNLPKLDILTKEEPTTTTTTFDQDSGAANKEATPNAEMEMPADAEWHSHYPELFEQKEPPPMEDVMKPLPSPTVQEFEQGAPPAAVVEEFGGVAWGWGGHGRRCLVRPMSLAWILPGF</sequence>